<protein>
    <submittedName>
        <fullName evidence="1">Uncharacterized protein</fullName>
    </submittedName>
</protein>
<comment type="caution">
    <text evidence="1">The sequence shown here is derived from an EMBL/GenBank/DDBJ whole genome shotgun (WGS) entry which is preliminary data.</text>
</comment>
<evidence type="ECO:0000313" key="1">
    <source>
        <dbReference type="EMBL" id="GEC17546.1"/>
    </source>
</evidence>
<dbReference type="EMBL" id="BJNF01000116">
    <property type="protein sequence ID" value="GEC17546.1"/>
    <property type="molecule type" value="Genomic_DNA"/>
</dbReference>
<accession>A0A4Y3WJM1</accession>
<sequence>MTLRVFKQIDGSRILVTAERFPQELDGRSWRIDVNGYPDNALSAQVRRDGPVLGRLTGSLRVAAPSEG</sequence>
<reference evidence="1 2" key="1">
    <citation type="submission" date="2019-06" db="EMBL/GenBank/DDBJ databases">
        <title>Whole genome shotgun sequence of Nitrobacter winogradskyi NBRC 14297.</title>
        <authorList>
            <person name="Hosoyama A."/>
            <person name="Uohara A."/>
            <person name="Ohji S."/>
            <person name="Ichikawa N."/>
        </authorList>
    </citation>
    <scope>NUCLEOTIDE SEQUENCE [LARGE SCALE GENOMIC DNA]</scope>
    <source>
        <strain evidence="1 2">NBRC 14297</strain>
    </source>
</reference>
<organism evidence="1 2">
    <name type="scientific">Nitrobacter winogradskyi</name>
    <name type="common">Nitrobacter agilis</name>
    <dbReference type="NCBI Taxonomy" id="913"/>
    <lineage>
        <taxon>Bacteria</taxon>
        <taxon>Pseudomonadati</taxon>
        <taxon>Pseudomonadota</taxon>
        <taxon>Alphaproteobacteria</taxon>
        <taxon>Hyphomicrobiales</taxon>
        <taxon>Nitrobacteraceae</taxon>
        <taxon>Nitrobacter</taxon>
    </lineage>
</organism>
<dbReference type="RefSeq" id="WP_181410578.1">
    <property type="nucleotide sequence ID" value="NZ_BJNF01000116.1"/>
</dbReference>
<dbReference type="Proteomes" id="UP000318825">
    <property type="component" value="Unassembled WGS sequence"/>
</dbReference>
<proteinExistence type="predicted"/>
<dbReference type="AlphaFoldDB" id="A0A4Y3WJM1"/>
<name>A0A4Y3WJM1_NITWI</name>
<evidence type="ECO:0000313" key="2">
    <source>
        <dbReference type="Proteomes" id="UP000318825"/>
    </source>
</evidence>
<gene>
    <name evidence="1" type="ORF">NWI01_34380</name>
</gene>